<evidence type="ECO:0000313" key="8">
    <source>
        <dbReference type="EMBL" id="CAK0903225.1"/>
    </source>
</evidence>
<accession>A0ABN9XTR1</accession>
<protein>
    <recommendedName>
        <fullName evidence="1">propanoyl-CoA C-acyltransferase</fullName>
        <ecNumber evidence="1">2.3.1.176</ecNumber>
    </recommendedName>
    <alternativeName>
        <fullName evidence="5">Propanoyl-CoA C-acyltransferase</fullName>
    </alternativeName>
</protein>
<dbReference type="SUPFAM" id="SSF53901">
    <property type="entry name" value="Thiolase-like"/>
    <property type="match status" value="2"/>
</dbReference>
<reference evidence="8" key="1">
    <citation type="submission" date="2023-10" db="EMBL/GenBank/DDBJ databases">
        <authorList>
            <person name="Chen Y."/>
            <person name="Shah S."/>
            <person name="Dougan E. K."/>
            <person name="Thang M."/>
            <person name="Chan C."/>
        </authorList>
    </citation>
    <scope>NUCLEOTIDE SEQUENCE [LARGE SCALE GENOMIC DNA]</scope>
</reference>
<evidence type="ECO:0000256" key="2">
    <source>
        <dbReference type="ARBA" id="ARBA00022448"/>
    </source>
</evidence>
<evidence type="ECO:0000256" key="3">
    <source>
        <dbReference type="ARBA" id="ARBA00023055"/>
    </source>
</evidence>
<name>A0ABN9XTR1_9DINO</name>
<dbReference type="InterPro" id="IPR055140">
    <property type="entry name" value="Thiolase_C_2"/>
</dbReference>
<gene>
    <name evidence="8" type="ORF">PCOR1329_LOCUS79585</name>
</gene>
<keyword evidence="9" id="KW-1185">Reference proteome</keyword>
<dbReference type="InterPro" id="IPR016039">
    <property type="entry name" value="Thiolase-like"/>
</dbReference>
<dbReference type="PANTHER" id="PTHR42870:SF1">
    <property type="entry name" value="NON-SPECIFIC LIPID-TRANSFER PROTEIN-LIKE 2"/>
    <property type="match status" value="1"/>
</dbReference>
<comment type="caution">
    <text evidence="8">The sequence shown here is derived from an EMBL/GenBank/DDBJ whole genome shotgun (WGS) entry which is preliminary data.</text>
</comment>
<evidence type="ECO:0000256" key="5">
    <source>
        <dbReference type="ARBA" id="ARBA00032316"/>
    </source>
</evidence>
<evidence type="ECO:0000313" key="9">
    <source>
        <dbReference type="Proteomes" id="UP001189429"/>
    </source>
</evidence>
<dbReference type="PANTHER" id="PTHR42870">
    <property type="entry name" value="ACETYL-COA C-ACETYLTRANSFERASE"/>
    <property type="match status" value="1"/>
</dbReference>
<dbReference type="Proteomes" id="UP001189429">
    <property type="component" value="Unassembled WGS sequence"/>
</dbReference>
<feature type="region of interest" description="Disordered" evidence="6">
    <location>
        <begin position="1"/>
        <end position="91"/>
    </location>
</feature>
<keyword evidence="4" id="KW-0446">Lipid-binding</keyword>
<feature type="domain" description="Thiolase C-terminal" evidence="7">
    <location>
        <begin position="222"/>
        <end position="357"/>
    </location>
</feature>
<dbReference type="InterPro" id="IPR020613">
    <property type="entry name" value="Thiolase_CS"/>
</dbReference>
<dbReference type="Pfam" id="PF22691">
    <property type="entry name" value="Thiolase_C_1"/>
    <property type="match status" value="1"/>
</dbReference>
<keyword evidence="2" id="KW-0813">Transport</keyword>
<evidence type="ECO:0000259" key="7">
    <source>
        <dbReference type="Pfam" id="PF22691"/>
    </source>
</evidence>
<dbReference type="EC" id="2.3.1.176" evidence="1"/>
<sequence>DPILEPPMHRDLDPRRPREHRGRRRARGPRVRGQLRRRALQPARAPRGCHRRGRDGGARGQRLRAGGRGRDAVGRQRPGGRHVPRPRSGLRAAGGIDDFTFPCLFARRTKAYLERYPHAGFQDLGAVSAKAYGNGNLNPLAHMHAVKVSAEHASTASKTNPNFLSNEEFSSYLRVTDCSQVSDGGAACVLASEEGVRKLGKQLSECVEVVGNDYGVGDLYSDPDDLTEMATIRTVVGRLMAAHKLRIADIGVAELHDCFSMAEMLAYEAIGLAEPGRACDVVRSGATERSGTLPVNTGGGLIAFGHPVGATGIKQILEIYRQMKGECGDYQLASRPELGLAVNMGGDDKTVASMILRNL</sequence>
<proteinExistence type="predicted"/>
<dbReference type="EMBL" id="CAUYUJ010021184">
    <property type="protein sequence ID" value="CAK0903225.1"/>
    <property type="molecule type" value="Genomic_DNA"/>
</dbReference>
<evidence type="ECO:0000256" key="4">
    <source>
        <dbReference type="ARBA" id="ARBA00023121"/>
    </source>
</evidence>
<feature type="non-terminal residue" evidence="8">
    <location>
        <position position="1"/>
    </location>
</feature>
<feature type="compositionally biased region" description="Basic residues" evidence="6">
    <location>
        <begin position="17"/>
        <end position="39"/>
    </location>
</feature>
<keyword evidence="3" id="KW-0445">Lipid transport</keyword>
<dbReference type="CDD" id="cd00829">
    <property type="entry name" value="SCP-x_thiolase"/>
    <property type="match status" value="1"/>
</dbReference>
<dbReference type="PROSITE" id="PS00737">
    <property type="entry name" value="THIOLASE_2"/>
    <property type="match status" value="1"/>
</dbReference>
<evidence type="ECO:0000256" key="1">
    <source>
        <dbReference type="ARBA" id="ARBA00012352"/>
    </source>
</evidence>
<dbReference type="Gene3D" id="3.40.47.10">
    <property type="match status" value="1"/>
</dbReference>
<feature type="compositionally biased region" description="Basic and acidic residues" evidence="6">
    <location>
        <begin position="7"/>
        <end position="16"/>
    </location>
</feature>
<organism evidence="8 9">
    <name type="scientific">Prorocentrum cordatum</name>
    <dbReference type="NCBI Taxonomy" id="2364126"/>
    <lineage>
        <taxon>Eukaryota</taxon>
        <taxon>Sar</taxon>
        <taxon>Alveolata</taxon>
        <taxon>Dinophyceae</taxon>
        <taxon>Prorocentrales</taxon>
        <taxon>Prorocentraceae</taxon>
        <taxon>Prorocentrum</taxon>
    </lineage>
</organism>
<evidence type="ECO:0000256" key="6">
    <source>
        <dbReference type="SAM" id="MobiDB-lite"/>
    </source>
</evidence>